<dbReference type="RefSeq" id="WP_112437624.1">
    <property type="nucleotide sequence ID" value="NZ_CP030073.1"/>
</dbReference>
<reference evidence="2 3" key="1">
    <citation type="journal article" date="2019" name="Int. J. Syst. Evol. Microbiol.">
        <title>Streptomyces cadmiisoli sp. nov., a novel actinomycete isolated from cadmium-contaminated soil.</title>
        <authorList>
            <person name="Li K."/>
            <person name="Tang X."/>
            <person name="Zhao J."/>
            <person name="Guo Y."/>
            <person name="Tang Y."/>
            <person name="Gao J."/>
        </authorList>
    </citation>
    <scope>NUCLEOTIDE SEQUENCE [LARGE SCALE GENOMIC DNA]</scope>
    <source>
        <strain evidence="2 3">ZFG47</strain>
    </source>
</reference>
<sequence>MHPGIRLLLDIGARGPDLLLTGPVLTDQGRVITAMMGAGWNTEHLRHVVTHRPLPDRVRTTVGAIIAARLCTAHAYPPHAASDSRHHGGDVPEDEAPVGPASARSSTEAASRALVAALAYRALVECYGCGAPATAPGQSLCRACLGCPLCRTCPWNEWVFDFIAADGVTPHEANSSKEVCLSPGYTLVHVLHRRRGQYL</sequence>
<keyword evidence="3" id="KW-1185">Reference proteome</keyword>
<organism evidence="2 3">
    <name type="scientific">Streptomyces cadmiisoli</name>
    <dbReference type="NCBI Taxonomy" id="2184053"/>
    <lineage>
        <taxon>Bacteria</taxon>
        <taxon>Bacillati</taxon>
        <taxon>Actinomycetota</taxon>
        <taxon>Actinomycetes</taxon>
        <taxon>Kitasatosporales</taxon>
        <taxon>Streptomycetaceae</taxon>
        <taxon>Streptomyces</taxon>
        <taxon>Streptomyces aurantiacus group</taxon>
    </lineage>
</organism>
<dbReference type="Proteomes" id="UP000249616">
    <property type="component" value="Chromosome"/>
</dbReference>
<accession>A0A2Z4IRI2</accession>
<proteinExistence type="predicted"/>
<evidence type="ECO:0000256" key="1">
    <source>
        <dbReference type="SAM" id="MobiDB-lite"/>
    </source>
</evidence>
<dbReference type="EMBL" id="CP030073">
    <property type="protein sequence ID" value="AWW35435.1"/>
    <property type="molecule type" value="Genomic_DNA"/>
</dbReference>
<evidence type="ECO:0000313" key="2">
    <source>
        <dbReference type="EMBL" id="AWW35435.1"/>
    </source>
</evidence>
<dbReference type="AlphaFoldDB" id="A0A2Z4IRI2"/>
<protein>
    <submittedName>
        <fullName evidence="2">Uncharacterized protein</fullName>
    </submittedName>
</protein>
<dbReference type="KEGG" id="scad:DN051_01000"/>
<gene>
    <name evidence="2" type="ORF">DN051_01000</name>
</gene>
<evidence type="ECO:0000313" key="3">
    <source>
        <dbReference type="Proteomes" id="UP000249616"/>
    </source>
</evidence>
<name>A0A2Z4IRI2_9ACTN</name>
<feature type="region of interest" description="Disordered" evidence="1">
    <location>
        <begin position="78"/>
        <end position="104"/>
    </location>
</feature>